<evidence type="ECO:0000313" key="6">
    <source>
        <dbReference type="Proteomes" id="UP000073492"/>
    </source>
</evidence>
<evidence type="ECO:0000256" key="1">
    <source>
        <dbReference type="ARBA" id="ARBA00022801"/>
    </source>
</evidence>
<name>A0A139IDA9_9PEZI</name>
<keyword evidence="2" id="KW-0326">Glycosidase</keyword>
<dbReference type="SUPFAM" id="SSF51445">
    <property type="entry name" value="(Trans)glycosidases"/>
    <property type="match status" value="1"/>
</dbReference>
<accession>A0A139IDA9</accession>
<keyword evidence="6" id="KW-1185">Reference proteome</keyword>
<sequence>IQNTRFSSAQNVRDVWPRLKAANLNTVFASVTWEQIEPIEWQFSFTEVDEMIKDARRNDLRMVLLWFGSFKNAQSTYAPAWVKRNTARFPQAEICTSAGEMKPSDAVSVFGHHAQLSDSKAFAALMQHLKEVDGQNHTVLMVQVENEVGILGDSRDRSRLAESIWRQAVPADFLQGLKRQWSELNATFQRNWTHLRMISPLEMMTWEDLAMGDPSLLDELFMAYHFARYLEKVAAAGKAEYNLPMYTNVWQNYAAQDRDTNISNVSGRPGDYPSGGGVANVLDVWKIFAPSLDIIAPDIYLNDYASSCATYRHCNQTLLISQQRRDEYGARRIWQAYGSYKCIGTSPFGIDTFMTAEDNPFKRHYALIQRVQRFILTTQEIETQTGFGFYFDELADADNQRHDTWHHTFSHWDLKVERASWLPNSTGFGMIIQLDENQFLLIGWGYQVSFTTKRSGVQFTGIRRFDEMAVVAPFARGEMRTLRSMMNNQMPEGLCVAVMPGSTAISGGGAMAPYGSGIALCEPYTLLEGNLAAAG</sequence>
<dbReference type="Pfam" id="PF18120">
    <property type="entry name" value="DUF5597"/>
    <property type="match status" value="1"/>
</dbReference>
<feature type="domain" description="DUF5597" evidence="4">
    <location>
        <begin position="361"/>
        <end position="484"/>
    </location>
</feature>
<feature type="non-terminal residue" evidence="5">
    <location>
        <position position="1"/>
    </location>
</feature>
<evidence type="ECO:0008006" key="7">
    <source>
        <dbReference type="Google" id="ProtNLM"/>
    </source>
</evidence>
<evidence type="ECO:0000313" key="5">
    <source>
        <dbReference type="EMBL" id="KXT12691.1"/>
    </source>
</evidence>
<dbReference type="STRING" id="113226.A0A139IDA9"/>
<dbReference type="InterPro" id="IPR013529">
    <property type="entry name" value="Glyco_hydro_42_N"/>
</dbReference>
<dbReference type="GO" id="GO:0009341">
    <property type="term" value="C:beta-galactosidase complex"/>
    <property type="evidence" value="ECO:0007669"/>
    <property type="project" value="InterPro"/>
</dbReference>
<dbReference type="OrthoDB" id="1657402at2759"/>
<dbReference type="Gene3D" id="3.20.20.80">
    <property type="entry name" value="Glycosidases"/>
    <property type="match status" value="1"/>
</dbReference>
<dbReference type="InterPro" id="IPR040719">
    <property type="entry name" value="DUF5597"/>
</dbReference>
<evidence type="ECO:0000259" key="3">
    <source>
        <dbReference type="Pfam" id="PF02449"/>
    </source>
</evidence>
<dbReference type="Pfam" id="PF02449">
    <property type="entry name" value="Glyco_hydro_42"/>
    <property type="match status" value="1"/>
</dbReference>
<gene>
    <name evidence="5" type="ORF">AC579_3268</name>
</gene>
<dbReference type="AlphaFoldDB" id="A0A139IDA9"/>
<dbReference type="GO" id="GO:0005975">
    <property type="term" value="P:carbohydrate metabolic process"/>
    <property type="evidence" value="ECO:0007669"/>
    <property type="project" value="InterPro"/>
</dbReference>
<dbReference type="Proteomes" id="UP000073492">
    <property type="component" value="Unassembled WGS sequence"/>
</dbReference>
<evidence type="ECO:0000256" key="2">
    <source>
        <dbReference type="ARBA" id="ARBA00023295"/>
    </source>
</evidence>
<dbReference type="Gene3D" id="2.60.220.20">
    <property type="entry name" value="putative beta-Galactosidase from caulobacter crescentus"/>
    <property type="match status" value="1"/>
</dbReference>
<reference evidence="5 6" key="1">
    <citation type="submission" date="2015-07" db="EMBL/GenBank/DDBJ databases">
        <title>Comparative genomics of the Sigatoka disease complex on banana suggests a link between parallel evolutionary changes in Pseudocercospora fijiensis and Pseudocercospora eumusae and increased virulence on the banana host.</title>
        <authorList>
            <person name="Chang T.-C."/>
            <person name="Salvucci A."/>
            <person name="Crous P.W."/>
            <person name="Stergiopoulos I."/>
        </authorList>
    </citation>
    <scope>NUCLEOTIDE SEQUENCE [LARGE SCALE GENOMIC DNA]</scope>
    <source>
        <strain evidence="5 6">CBS 116634</strain>
    </source>
</reference>
<proteinExistence type="predicted"/>
<evidence type="ECO:0000259" key="4">
    <source>
        <dbReference type="Pfam" id="PF18120"/>
    </source>
</evidence>
<dbReference type="GO" id="GO:0004565">
    <property type="term" value="F:beta-galactosidase activity"/>
    <property type="evidence" value="ECO:0007669"/>
    <property type="project" value="InterPro"/>
</dbReference>
<protein>
    <recommendedName>
        <fullName evidence="7">Glycoside hydrolase 35 catalytic domain-containing protein</fullName>
    </recommendedName>
</protein>
<feature type="domain" description="Glycoside hydrolase family 42 N-terminal" evidence="3">
    <location>
        <begin position="17"/>
        <end position="173"/>
    </location>
</feature>
<comment type="caution">
    <text evidence="5">The sequence shown here is derived from an EMBL/GenBank/DDBJ whole genome shotgun (WGS) entry which is preliminary data.</text>
</comment>
<dbReference type="EMBL" id="LFZO01000143">
    <property type="protein sequence ID" value="KXT12691.1"/>
    <property type="molecule type" value="Genomic_DNA"/>
</dbReference>
<dbReference type="FunFam" id="3.20.20.80:FF:000135">
    <property type="entry name" value="Beta-galactosidase, putative, bgl35A"/>
    <property type="match status" value="1"/>
</dbReference>
<organism evidence="5 6">
    <name type="scientific">Pseudocercospora musae</name>
    <dbReference type="NCBI Taxonomy" id="113226"/>
    <lineage>
        <taxon>Eukaryota</taxon>
        <taxon>Fungi</taxon>
        <taxon>Dikarya</taxon>
        <taxon>Ascomycota</taxon>
        <taxon>Pezizomycotina</taxon>
        <taxon>Dothideomycetes</taxon>
        <taxon>Dothideomycetidae</taxon>
        <taxon>Mycosphaerellales</taxon>
        <taxon>Mycosphaerellaceae</taxon>
        <taxon>Pseudocercospora</taxon>
    </lineage>
</organism>
<keyword evidence="1" id="KW-0378">Hydrolase</keyword>
<dbReference type="InterPro" id="IPR017853">
    <property type="entry name" value="GH"/>
</dbReference>